<gene>
    <name evidence="2" type="ORF">C447_00375</name>
</gene>
<keyword evidence="1" id="KW-0472">Membrane</keyword>
<keyword evidence="3" id="KW-1185">Reference proteome</keyword>
<keyword evidence="1" id="KW-0812">Transmembrane</keyword>
<dbReference type="EMBL" id="AOMB01000003">
    <property type="protein sequence ID" value="EMA41999.1"/>
    <property type="molecule type" value="Genomic_DNA"/>
</dbReference>
<evidence type="ECO:0000256" key="1">
    <source>
        <dbReference type="SAM" id="Phobius"/>
    </source>
</evidence>
<reference evidence="2 3" key="1">
    <citation type="journal article" date="2014" name="PLoS Genet.">
        <title>Phylogenetically driven sequencing of extremely halophilic archaea reveals strategies for static and dynamic osmo-response.</title>
        <authorList>
            <person name="Becker E.A."/>
            <person name="Seitzer P.M."/>
            <person name="Tritt A."/>
            <person name="Larsen D."/>
            <person name="Krusor M."/>
            <person name="Yao A.I."/>
            <person name="Wu D."/>
            <person name="Madern D."/>
            <person name="Eisen J.A."/>
            <person name="Darling A.E."/>
            <person name="Facciotti M.T."/>
        </authorList>
    </citation>
    <scope>NUCLEOTIDE SEQUENCE [LARGE SCALE GENOMIC DNA]</scope>
    <source>
        <strain evidence="2 3">100A6</strain>
    </source>
</reference>
<evidence type="ECO:0000313" key="2">
    <source>
        <dbReference type="EMBL" id="EMA41999.1"/>
    </source>
</evidence>
<feature type="transmembrane region" description="Helical" evidence="1">
    <location>
        <begin position="20"/>
        <end position="37"/>
    </location>
</feature>
<feature type="transmembrane region" description="Helical" evidence="1">
    <location>
        <begin position="106"/>
        <end position="123"/>
    </location>
</feature>
<dbReference type="RefSeq" id="WP_007689715.1">
    <property type="nucleotide sequence ID" value="NZ_AJRK01000420.1"/>
</dbReference>
<feature type="transmembrane region" description="Helical" evidence="1">
    <location>
        <begin position="83"/>
        <end position="100"/>
    </location>
</feature>
<dbReference type="PATRIC" id="fig|1132509.6.peg.90"/>
<sequence length="129" mass="14675">MSTSSEQWSPGSRRALRHDLGWCLLTTTLFGAFAFWEPFFEITPTTAELAVSIVLGIMLGTAMLLVSLTTVRRRMWESERFKFVFLFSTAIGIQVAIQFIPMWTVLIMLATFVSAIPGRLYLYRRANSN</sequence>
<evidence type="ECO:0000313" key="3">
    <source>
        <dbReference type="Proteomes" id="UP000011566"/>
    </source>
</evidence>
<organism evidence="2 3">
    <name type="scientific">Halococcus hamelinensis 100A6</name>
    <dbReference type="NCBI Taxonomy" id="1132509"/>
    <lineage>
        <taxon>Archaea</taxon>
        <taxon>Methanobacteriati</taxon>
        <taxon>Methanobacteriota</taxon>
        <taxon>Stenosarchaea group</taxon>
        <taxon>Halobacteria</taxon>
        <taxon>Halobacteriales</taxon>
        <taxon>Halococcaceae</taxon>
        <taxon>Halococcus</taxon>
    </lineage>
</organism>
<name>M0MBK7_9EURY</name>
<proteinExistence type="predicted"/>
<accession>M0MBK7</accession>
<keyword evidence="1" id="KW-1133">Transmembrane helix</keyword>
<dbReference type="Proteomes" id="UP000011566">
    <property type="component" value="Unassembled WGS sequence"/>
</dbReference>
<comment type="caution">
    <text evidence="2">The sequence shown here is derived from an EMBL/GenBank/DDBJ whole genome shotgun (WGS) entry which is preliminary data.</text>
</comment>
<feature type="transmembrane region" description="Helical" evidence="1">
    <location>
        <begin position="49"/>
        <end position="71"/>
    </location>
</feature>
<protein>
    <submittedName>
        <fullName evidence="2">Uncharacterized protein</fullName>
    </submittedName>
</protein>
<dbReference type="AlphaFoldDB" id="M0MBK7"/>